<dbReference type="InterPro" id="IPR010230">
    <property type="entry name" value="FeS-cluster_ATPase_SufC"/>
</dbReference>
<dbReference type="GO" id="GO:0016887">
    <property type="term" value="F:ATP hydrolysis activity"/>
    <property type="evidence" value="ECO:0007669"/>
    <property type="project" value="InterPro"/>
</dbReference>
<dbReference type="RefSeq" id="WP_400194735.1">
    <property type="nucleotide sequence ID" value="NZ_CAYAYE010000014.1"/>
</dbReference>
<name>A0A8J8PD42_9ARCH</name>
<dbReference type="PANTHER" id="PTHR43204:SF1">
    <property type="entry name" value="ABC TRANSPORTER I FAMILY MEMBER 6, CHLOROPLASTIC"/>
    <property type="match status" value="1"/>
</dbReference>
<dbReference type="Proteomes" id="UP000752814">
    <property type="component" value="Unassembled WGS sequence"/>
</dbReference>
<dbReference type="AlphaFoldDB" id="A0A8J8PD42"/>
<dbReference type="PROSITE" id="PS50893">
    <property type="entry name" value="ABC_TRANSPORTER_2"/>
    <property type="match status" value="1"/>
</dbReference>
<evidence type="ECO:0000256" key="1">
    <source>
        <dbReference type="ARBA" id="ARBA00022741"/>
    </source>
</evidence>
<dbReference type="Pfam" id="PF00005">
    <property type="entry name" value="ABC_tran"/>
    <property type="match status" value="1"/>
</dbReference>
<dbReference type="EMBL" id="LVVT01000014">
    <property type="protein sequence ID" value="TQS82978.1"/>
    <property type="molecule type" value="Genomic_DNA"/>
</dbReference>
<sequence length="248" mass="27054">MLEIKDLTVEVGGRRVLNNVNLSVLPGSTSVLFGPNGSGKSTLLSTIMGLGNYKVVKGQILFNDVDITHMPINERARLGIGLMSQRPPNLSGVNLYDIIKVSSRGKVDPKKLASKLNMENFLSRDVNVGFSGGEIKRSELLQLAAQDPCLFMLDEPESGVDLESIERVGTMVHDLISGGRCAGKREESGKSALVITHTGQILDYIEADRGYVLCDGTITCTGNPRELLKDIRTKGYEECIKCRLIEMN</sequence>
<gene>
    <name evidence="4" type="ORF">A3207_03295</name>
</gene>
<accession>A0A8J8PD42</accession>
<evidence type="ECO:0000313" key="4">
    <source>
        <dbReference type="EMBL" id="TQS82978.1"/>
    </source>
</evidence>
<proteinExistence type="predicted"/>
<dbReference type="InterPro" id="IPR027417">
    <property type="entry name" value="P-loop_NTPase"/>
</dbReference>
<keyword evidence="2 4" id="KW-0067">ATP-binding</keyword>
<organism evidence="4 5">
    <name type="scientific">Candidatus Methanomassiliicoccus intestinalis</name>
    <dbReference type="NCBI Taxonomy" id="1406512"/>
    <lineage>
        <taxon>Archaea</taxon>
        <taxon>Methanobacteriati</taxon>
        <taxon>Thermoplasmatota</taxon>
        <taxon>Thermoplasmata</taxon>
        <taxon>Methanomassiliicoccales</taxon>
        <taxon>Methanomassiliicoccaceae</taxon>
        <taxon>Methanomassiliicoccus</taxon>
    </lineage>
</organism>
<dbReference type="SMART" id="SM00382">
    <property type="entry name" value="AAA"/>
    <property type="match status" value="1"/>
</dbReference>
<comment type="caution">
    <text evidence="4">The sequence shown here is derived from an EMBL/GenBank/DDBJ whole genome shotgun (WGS) entry which is preliminary data.</text>
</comment>
<evidence type="ECO:0000313" key="5">
    <source>
        <dbReference type="Proteomes" id="UP000752814"/>
    </source>
</evidence>
<reference evidence="4" key="1">
    <citation type="submission" date="2016-03" db="EMBL/GenBank/DDBJ databases">
        <authorList>
            <person name="Borrel G."/>
            <person name="Mccann A."/>
            <person name="O'Toole P.W."/>
        </authorList>
    </citation>
    <scope>NUCLEOTIDE SEQUENCE</scope>
    <source>
        <strain evidence="4">183</strain>
    </source>
</reference>
<dbReference type="InterPro" id="IPR003439">
    <property type="entry name" value="ABC_transporter-like_ATP-bd"/>
</dbReference>
<dbReference type="CDD" id="cd03217">
    <property type="entry name" value="ABC_FeS_Assembly"/>
    <property type="match status" value="1"/>
</dbReference>
<dbReference type="Gene3D" id="3.40.50.300">
    <property type="entry name" value="P-loop containing nucleotide triphosphate hydrolases"/>
    <property type="match status" value="1"/>
</dbReference>
<dbReference type="SUPFAM" id="SSF52540">
    <property type="entry name" value="P-loop containing nucleoside triphosphate hydrolases"/>
    <property type="match status" value="1"/>
</dbReference>
<evidence type="ECO:0000259" key="3">
    <source>
        <dbReference type="PROSITE" id="PS50893"/>
    </source>
</evidence>
<keyword evidence="1" id="KW-0547">Nucleotide-binding</keyword>
<dbReference type="GO" id="GO:0005524">
    <property type="term" value="F:ATP binding"/>
    <property type="evidence" value="ECO:0007669"/>
    <property type="project" value="UniProtKB-KW"/>
</dbReference>
<dbReference type="PANTHER" id="PTHR43204">
    <property type="entry name" value="ABC TRANSPORTER I FAMILY MEMBER 6, CHLOROPLASTIC"/>
    <property type="match status" value="1"/>
</dbReference>
<evidence type="ECO:0000256" key="2">
    <source>
        <dbReference type="ARBA" id="ARBA00022840"/>
    </source>
</evidence>
<feature type="domain" description="ABC transporter" evidence="3">
    <location>
        <begin position="2"/>
        <end position="240"/>
    </location>
</feature>
<protein>
    <submittedName>
        <fullName evidence="4">ABC transporter ATP-binding protein</fullName>
    </submittedName>
</protein>
<dbReference type="InterPro" id="IPR003593">
    <property type="entry name" value="AAA+_ATPase"/>
</dbReference>